<protein>
    <submittedName>
        <fullName evidence="2 3">DNA metabolism protein</fullName>
    </submittedName>
</protein>
<dbReference type="InterPro" id="IPR023875">
    <property type="entry name" value="DNA_repair_put"/>
</dbReference>
<evidence type="ECO:0000313" key="5">
    <source>
        <dbReference type="Proteomes" id="UP000264693"/>
    </source>
</evidence>
<keyword evidence="4" id="KW-1185">Reference proteome</keyword>
<dbReference type="Pfam" id="PF13566">
    <property type="entry name" value="DUF4130"/>
    <property type="match status" value="1"/>
</dbReference>
<dbReference type="NCBIfam" id="TIGR03915">
    <property type="entry name" value="SAM_7_link_chp"/>
    <property type="match status" value="1"/>
</dbReference>
<dbReference type="Proteomes" id="UP000224740">
    <property type="component" value="Unassembled WGS sequence"/>
</dbReference>
<evidence type="ECO:0000313" key="3">
    <source>
        <dbReference type="EMBL" id="PHO14240.1"/>
    </source>
</evidence>
<accession>A0A347TK71</accession>
<dbReference type="RefSeq" id="WP_099312476.1">
    <property type="nucleotide sequence ID" value="NZ_CP032101.1"/>
</dbReference>
<sequence>MILIYDKTFEGFLTLVYDVYYEKLKPNSIFKQKPNKLILEEIKQIQTNEIKATKVLEAIKNKFSKKAFQTILNIFMCDNDDFEVDLLNFIIIGFKDKNELFNINNSSIFYIQNLEKQLFRANHKMSGFLRFEELEDNTLYAKLESRFNLCYFLGKHFYKRLNNQNYIIHDINRKLAFIKDGTSIKVENIASFEEPNLSEDEEKFKRLWNSFFEAVSIESRKNEKLQRDLVPLLYRTYMTEFEN</sequence>
<gene>
    <name evidence="2" type="ORF">AMRN_1258</name>
    <name evidence="3" type="ORF">CPH92_13000</name>
</gene>
<dbReference type="AlphaFoldDB" id="A0A347TK71"/>
<reference evidence="2 5" key="3">
    <citation type="submission" date="2018-08" db="EMBL/GenBank/DDBJ databases">
        <title>Complete genome of the Arcobacter marinus type strain JCM 15502.</title>
        <authorList>
            <person name="Miller W.G."/>
            <person name="Yee E."/>
            <person name="Huynh S."/>
            <person name="Parker C.T."/>
        </authorList>
    </citation>
    <scope>NUCLEOTIDE SEQUENCE [LARGE SCALE GENOMIC DNA]</scope>
    <source>
        <strain evidence="2 5">JCM 15502</strain>
    </source>
</reference>
<name>A0A347TK71_9BACT</name>
<dbReference type="EMBL" id="NXAO01000067">
    <property type="protein sequence ID" value="PHO14240.1"/>
    <property type="molecule type" value="Genomic_DNA"/>
</dbReference>
<evidence type="ECO:0000313" key="4">
    <source>
        <dbReference type="Proteomes" id="UP000224740"/>
    </source>
</evidence>
<reference evidence="3" key="2">
    <citation type="submission" date="2017-09" db="EMBL/GenBank/DDBJ databases">
        <authorList>
            <person name="Perez-Cataluna A."/>
            <person name="Figueras M.J."/>
            <person name="Salas-Masso N."/>
        </authorList>
    </citation>
    <scope>NUCLEOTIDE SEQUENCE</scope>
    <source>
        <strain evidence="3">CECT 7727</strain>
    </source>
</reference>
<organism evidence="2 5">
    <name type="scientific">Malaciobacter marinus</name>
    <dbReference type="NCBI Taxonomy" id="505249"/>
    <lineage>
        <taxon>Bacteria</taxon>
        <taxon>Pseudomonadati</taxon>
        <taxon>Campylobacterota</taxon>
        <taxon>Epsilonproteobacteria</taxon>
        <taxon>Campylobacterales</taxon>
        <taxon>Arcobacteraceae</taxon>
        <taxon>Malaciobacter</taxon>
    </lineage>
</organism>
<reference evidence="4" key="1">
    <citation type="submission" date="2017-09" db="EMBL/GenBank/DDBJ databases">
        <title>Arcobacter canalis sp. nov., a new species isolated from a water canal contaminated with urban sewage.</title>
        <authorList>
            <person name="Perez-Cataluna A."/>
            <person name="Salas-Masso N."/>
            <person name="Figueras M.J."/>
        </authorList>
    </citation>
    <scope>NUCLEOTIDE SEQUENCE [LARGE SCALE GENOMIC DNA]</scope>
    <source>
        <strain evidence="4">CECT 7727</strain>
    </source>
</reference>
<proteinExistence type="predicted"/>
<dbReference type="EMBL" id="CP032101">
    <property type="protein sequence ID" value="AXX86999.1"/>
    <property type="molecule type" value="Genomic_DNA"/>
</dbReference>
<dbReference type="KEGG" id="amar:AMRN_1258"/>
<dbReference type="Proteomes" id="UP000264693">
    <property type="component" value="Chromosome"/>
</dbReference>
<feature type="domain" description="DUF4130" evidence="1">
    <location>
        <begin position="86"/>
        <end position="240"/>
    </location>
</feature>
<evidence type="ECO:0000259" key="1">
    <source>
        <dbReference type="Pfam" id="PF13566"/>
    </source>
</evidence>
<evidence type="ECO:0000313" key="2">
    <source>
        <dbReference type="EMBL" id="AXX86999.1"/>
    </source>
</evidence>
<dbReference type="InterPro" id="IPR025404">
    <property type="entry name" value="DUF4130"/>
</dbReference>